<evidence type="ECO:0000313" key="2">
    <source>
        <dbReference type="Proteomes" id="UP000199527"/>
    </source>
</evidence>
<name>A0A1G8QBV6_9GAMM</name>
<gene>
    <name evidence="1" type="ORF">SAMN04488540_104249</name>
</gene>
<dbReference type="AlphaFoldDB" id="A0A1G8QBV6"/>
<evidence type="ECO:0000313" key="1">
    <source>
        <dbReference type="EMBL" id="SDJ02207.1"/>
    </source>
</evidence>
<proteinExistence type="predicted"/>
<accession>A0A1G8QBV6</accession>
<keyword evidence="2" id="KW-1185">Reference proteome</keyword>
<sequence length="29" mass="3313">MQECTTSSISRLTLQLLQHRQHAAVFESP</sequence>
<dbReference type="Proteomes" id="UP000199527">
    <property type="component" value="Unassembled WGS sequence"/>
</dbReference>
<reference evidence="2" key="1">
    <citation type="submission" date="2016-10" db="EMBL/GenBank/DDBJ databases">
        <authorList>
            <person name="Varghese N."/>
            <person name="Submissions S."/>
        </authorList>
    </citation>
    <scope>NUCLEOTIDE SEQUENCE [LARGE SCALE GENOMIC DNA]</scope>
    <source>
        <strain evidence="2">DSM 23317</strain>
    </source>
</reference>
<dbReference type="EMBL" id="FNEM01000004">
    <property type="protein sequence ID" value="SDJ02207.1"/>
    <property type="molecule type" value="Genomic_DNA"/>
</dbReference>
<organism evidence="1 2">
    <name type="scientific">Ferrimonas sediminum</name>
    <dbReference type="NCBI Taxonomy" id="718193"/>
    <lineage>
        <taxon>Bacteria</taxon>
        <taxon>Pseudomonadati</taxon>
        <taxon>Pseudomonadota</taxon>
        <taxon>Gammaproteobacteria</taxon>
        <taxon>Alteromonadales</taxon>
        <taxon>Ferrimonadaceae</taxon>
        <taxon>Ferrimonas</taxon>
    </lineage>
</organism>
<protein>
    <submittedName>
        <fullName evidence="1">Uncharacterized protein</fullName>
    </submittedName>
</protein>